<proteinExistence type="predicted"/>
<feature type="region of interest" description="Disordered" evidence="1">
    <location>
        <begin position="354"/>
        <end position="417"/>
    </location>
</feature>
<protein>
    <recommendedName>
        <fullName evidence="5">MARVEL domain-containing protein</fullName>
    </recommendedName>
</protein>
<evidence type="ECO:0000313" key="3">
    <source>
        <dbReference type="EMBL" id="OJA14875.1"/>
    </source>
</evidence>
<dbReference type="OrthoDB" id="3269357at2759"/>
<dbReference type="STRING" id="180088.A0A1J8Q4J9"/>
<dbReference type="AlphaFoldDB" id="A0A1J8Q4J9"/>
<keyword evidence="2" id="KW-0812">Transmembrane</keyword>
<feature type="transmembrane region" description="Helical" evidence="2">
    <location>
        <begin position="163"/>
        <end position="187"/>
    </location>
</feature>
<name>A0A1J8Q4J9_9AGAM</name>
<evidence type="ECO:0000313" key="4">
    <source>
        <dbReference type="Proteomes" id="UP000183567"/>
    </source>
</evidence>
<feature type="transmembrane region" description="Helical" evidence="2">
    <location>
        <begin position="89"/>
        <end position="109"/>
    </location>
</feature>
<accession>A0A1J8Q4J9</accession>
<reference evidence="3 4" key="1">
    <citation type="submission" date="2016-03" db="EMBL/GenBank/DDBJ databases">
        <title>Comparative genomics of the ectomycorrhizal sister species Rhizopogon vinicolor and Rhizopogon vesiculosus (Basidiomycota: Boletales) reveals a divergence of the mating type B locus.</title>
        <authorList>
            <person name="Mujic A.B."/>
            <person name="Kuo A."/>
            <person name="Tritt A."/>
            <person name="Lipzen A."/>
            <person name="Chen C."/>
            <person name="Johnson J."/>
            <person name="Sharma A."/>
            <person name="Barry K."/>
            <person name="Grigoriev I.V."/>
            <person name="Spatafora J.W."/>
        </authorList>
    </citation>
    <scope>NUCLEOTIDE SEQUENCE [LARGE SCALE GENOMIC DNA]</scope>
    <source>
        <strain evidence="3 4">AM-OR11-056</strain>
    </source>
</reference>
<feature type="compositionally biased region" description="Polar residues" evidence="1">
    <location>
        <begin position="370"/>
        <end position="389"/>
    </location>
</feature>
<feature type="transmembrane region" description="Helical" evidence="2">
    <location>
        <begin position="47"/>
        <end position="69"/>
    </location>
</feature>
<dbReference type="EMBL" id="LVVM01003459">
    <property type="protein sequence ID" value="OJA14875.1"/>
    <property type="molecule type" value="Genomic_DNA"/>
</dbReference>
<dbReference type="Proteomes" id="UP000183567">
    <property type="component" value="Unassembled WGS sequence"/>
</dbReference>
<organism evidence="3 4">
    <name type="scientific">Rhizopogon vesiculosus</name>
    <dbReference type="NCBI Taxonomy" id="180088"/>
    <lineage>
        <taxon>Eukaryota</taxon>
        <taxon>Fungi</taxon>
        <taxon>Dikarya</taxon>
        <taxon>Basidiomycota</taxon>
        <taxon>Agaricomycotina</taxon>
        <taxon>Agaricomycetes</taxon>
        <taxon>Agaricomycetidae</taxon>
        <taxon>Boletales</taxon>
        <taxon>Suillineae</taxon>
        <taxon>Rhizopogonaceae</taxon>
        <taxon>Rhizopogon</taxon>
    </lineage>
</organism>
<comment type="caution">
    <text evidence="3">The sequence shown here is derived from an EMBL/GenBank/DDBJ whole genome shotgun (WGS) entry which is preliminary data.</text>
</comment>
<keyword evidence="4" id="KW-1185">Reference proteome</keyword>
<evidence type="ECO:0000256" key="2">
    <source>
        <dbReference type="SAM" id="Phobius"/>
    </source>
</evidence>
<gene>
    <name evidence="3" type="ORF">AZE42_00807</name>
</gene>
<feature type="transmembrane region" description="Helical" evidence="2">
    <location>
        <begin position="121"/>
        <end position="143"/>
    </location>
</feature>
<evidence type="ECO:0008006" key="5">
    <source>
        <dbReference type="Google" id="ProtNLM"/>
    </source>
</evidence>
<keyword evidence="2" id="KW-0472">Membrane</keyword>
<keyword evidence="2" id="KW-1133">Transmembrane helix</keyword>
<feature type="non-terminal residue" evidence="3">
    <location>
        <position position="1"/>
    </location>
</feature>
<sequence>KLDLWASKFFRPASHLPPCGCISQLALQSAHLHVLLSLSKMKPALLFARYILFGLFVVCNAIICSVAVWNHSLVQADGAQTLQVDVYLIFLGAFSLAFILPIIFADLLCNDPLSARVWFECAWVALFWLMQLAGATAITAIALDNQCTADATMLENCSSIAVLLTFTWMCTIILLLYLSFLVVIAIATQRIDPGIWHHNVRYLRIETTSQCLPSAQNSPTTPHFSQGRGAPVVHHPRAIRPVLPIYERHMHAGLSSEYEIEPYRPHAADRMSVDSFSSLPEAIPAPPVSYPTPAFIYSQNITRSVPQTGPPPAPRLKTTIVYANSVQPSIPAQGSPSSLSPFDWPRANVMEQPVKTRKKPLPRAFEFPRQSAQGPSELPSSLPTDSLSHPRTRRPSGPRMRVPSNDETAPHLTRPNL</sequence>
<evidence type="ECO:0000256" key="1">
    <source>
        <dbReference type="SAM" id="MobiDB-lite"/>
    </source>
</evidence>